<dbReference type="Proteomes" id="UP000827721">
    <property type="component" value="Unassembled WGS sequence"/>
</dbReference>
<accession>A0ABQ8HM06</accession>
<protein>
    <submittedName>
        <fullName evidence="1">Uncharacterized protein</fullName>
    </submittedName>
</protein>
<organism evidence="1 2">
    <name type="scientific">Xanthoceras sorbifolium</name>
    <dbReference type="NCBI Taxonomy" id="99658"/>
    <lineage>
        <taxon>Eukaryota</taxon>
        <taxon>Viridiplantae</taxon>
        <taxon>Streptophyta</taxon>
        <taxon>Embryophyta</taxon>
        <taxon>Tracheophyta</taxon>
        <taxon>Spermatophyta</taxon>
        <taxon>Magnoliopsida</taxon>
        <taxon>eudicotyledons</taxon>
        <taxon>Gunneridae</taxon>
        <taxon>Pentapetalae</taxon>
        <taxon>rosids</taxon>
        <taxon>malvids</taxon>
        <taxon>Sapindales</taxon>
        <taxon>Sapindaceae</taxon>
        <taxon>Xanthoceroideae</taxon>
        <taxon>Xanthoceras</taxon>
    </lineage>
</organism>
<name>A0ABQ8HM06_9ROSI</name>
<gene>
    <name evidence="1" type="ORF">JRO89_XS09G0200700</name>
</gene>
<keyword evidence="2" id="KW-1185">Reference proteome</keyword>
<evidence type="ECO:0000313" key="1">
    <source>
        <dbReference type="EMBL" id="KAH7565391.1"/>
    </source>
</evidence>
<dbReference type="EMBL" id="JAFEMO010000009">
    <property type="protein sequence ID" value="KAH7565391.1"/>
    <property type="molecule type" value="Genomic_DNA"/>
</dbReference>
<sequence length="144" mass="16724">MSCLKRVGDEFLGIESDVASSSSSSSLIVAFPKLKYLKFESLDEWEEGDTTMRRREDEEDGVTIMPCLRNLTIDFCIELKALPDYIVQKTTLEELNINLWSKLKERYDREIGEDWSKISHIPIVNIESTLRPAYESQRDSFYSE</sequence>
<comment type="caution">
    <text evidence="1">The sequence shown here is derived from an EMBL/GenBank/DDBJ whole genome shotgun (WGS) entry which is preliminary data.</text>
</comment>
<reference evidence="1 2" key="1">
    <citation type="submission" date="2021-02" db="EMBL/GenBank/DDBJ databases">
        <title>Plant Genome Project.</title>
        <authorList>
            <person name="Zhang R.-G."/>
        </authorList>
    </citation>
    <scope>NUCLEOTIDE SEQUENCE [LARGE SCALE GENOMIC DNA]</scope>
    <source>
        <tissue evidence="1">Leaves</tissue>
    </source>
</reference>
<proteinExistence type="predicted"/>
<dbReference type="InterPro" id="IPR032675">
    <property type="entry name" value="LRR_dom_sf"/>
</dbReference>
<evidence type="ECO:0000313" key="2">
    <source>
        <dbReference type="Proteomes" id="UP000827721"/>
    </source>
</evidence>
<dbReference type="Gene3D" id="3.80.10.10">
    <property type="entry name" value="Ribonuclease Inhibitor"/>
    <property type="match status" value="1"/>
</dbReference>